<dbReference type="PANTHER" id="PTHR37984">
    <property type="entry name" value="PROTEIN CBG26694"/>
    <property type="match status" value="1"/>
</dbReference>
<organism evidence="3 4">
    <name type="scientific">Perkinsus olseni</name>
    <name type="common">Perkinsus atlanticus</name>
    <dbReference type="NCBI Taxonomy" id="32597"/>
    <lineage>
        <taxon>Eukaryota</taxon>
        <taxon>Sar</taxon>
        <taxon>Alveolata</taxon>
        <taxon>Perkinsozoa</taxon>
        <taxon>Perkinsea</taxon>
        <taxon>Perkinsida</taxon>
        <taxon>Perkinsidae</taxon>
        <taxon>Perkinsus</taxon>
    </lineage>
</organism>
<dbReference type="Pfam" id="PF17921">
    <property type="entry name" value="Integrase_H2C2"/>
    <property type="match status" value="1"/>
</dbReference>
<evidence type="ECO:0000313" key="4">
    <source>
        <dbReference type="Proteomes" id="UP000541610"/>
    </source>
</evidence>
<dbReference type="PROSITE" id="PS50994">
    <property type="entry name" value="INTEGRASE"/>
    <property type="match status" value="1"/>
</dbReference>
<protein>
    <recommendedName>
        <fullName evidence="2">Integrase catalytic domain-containing protein</fullName>
    </recommendedName>
</protein>
<dbReference type="InterPro" id="IPR036397">
    <property type="entry name" value="RNaseH_sf"/>
</dbReference>
<dbReference type="InterPro" id="IPR050951">
    <property type="entry name" value="Retrovirus_Pol_polyprotein"/>
</dbReference>
<comment type="caution">
    <text evidence="3">The sequence shown here is derived from an EMBL/GenBank/DDBJ whole genome shotgun (WGS) entry which is preliminary data.</text>
</comment>
<dbReference type="Gene3D" id="3.30.420.10">
    <property type="entry name" value="Ribonuclease H-like superfamily/Ribonuclease H"/>
    <property type="match status" value="1"/>
</dbReference>
<reference evidence="3 4" key="1">
    <citation type="submission" date="2020-04" db="EMBL/GenBank/DDBJ databases">
        <title>Perkinsus olseni comparative genomics.</title>
        <authorList>
            <person name="Bogema D.R."/>
        </authorList>
    </citation>
    <scope>NUCLEOTIDE SEQUENCE [LARGE SCALE GENOMIC DNA]</scope>
    <source>
        <strain evidence="3">00978-12</strain>
    </source>
</reference>
<feature type="region of interest" description="Disordered" evidence="1">
    <location>
        <begin position="867"/>
        <end position="907"/>
    </location>
</feature>
<feature type="domain" description="Integrase catalytic" evidence="2">
    <location>
        <begin position="571"/>
        <end position="721"/>
    </location>
</feature>
<dbReference type="EMBL" id="JABANP010000771">
    <property type="protein sequence ID" value="KAF4679184.1"/>
    <property type="molecule type" value="Genomic_DNA"/>
</dbReference>
<dbReference type="SUPFAM" id="SSF53098">
    <property type="entry name" value="Ribonuclease H-like"/>
    <property type="match status" value="1"/>
</dbReference>
<dbReference type="Gene3D" id="1.10.340.70">
    <property type="match status" value="1"/>
</dbReference>
<feature type="compositionally biased region" description="Basic and acidic residues" evidence="1">
    <location>
        <begin position="894"/>
        <end position="907"/>
    </location>
</feature>
<dbReference type="InterPro" id="IPR012337">
    <property type="entry name" value="RNaseH-like_sf"/>
</dbReference>
<evidence type="ECO:0000256" key="1">
    <source>
        <dbReference type="SAM" id="MobiDB-lite"/>
    </source>
</evidence>
<dbReference type="PANTHER" id="PTHR37984:SF5">
    <property type="entry name" value="PROTEIN NYNRIN-LIKE"/>
    <property type="match status" value="1"/>
</dbReference>
<dbReference type="AlphaFoldDB" id="A0A7J6N628"/>
<name>A0A7J6N628_PEROL</name>
<evidence type="ECO:0000259" key="2">
    <source>
        <dbReference type="PROSITE" id="PS50994"/>
    </source>
</evidence>
<dbReference type="InterPro" id="IPR041588">
    <property type="entry name" value="Integrase_H2C2"/>
</dbReference>
<proteinExistence type="predicted"/>
<accession>A0A7J6N628</accession>
<dbReference type="GO" id="GO:0003676">
    <property type="term" value="F:nucleic acid binding"/>
    <property type="evidence" value="ECO:0007669"/>
    <property type="project" value="InterPro"/>
</dbReference>
<sequence length="907" mass="101295">MSSNDVKESASLCPTFSGAADDHSHSTKSVEMFLKRLNTYMELKGIVHPPEGADPALVASYEAKRVGYLKAALRDKAASLVYSLPDALQSQYDVVVRELRTAFGMSPIEAYGSFTGRSMSSGENVDAFVASLRHDLSICLPNVTRENLLKMQFIRGLPPSSAAKTQSIFRAAKADGSLPTFFTAKGSRPKGKGRFKGGKGKDRQADAVLYRLTRLGFGPRPAPRLLKSILDYALQPDPDGSLREPIDPDSLASVGLSLNSQKVRKSDKIPHNLRYFDDIFVPLLGWLRPTVSFARHLLGKSIGQDYYKWNQYVPSDIAAYGLRLCEELRRRGDPARGAWVIPKLGDDASKVILWTDSSDIMEGVVMTTVQGDTIIDATWQRKVSKSSRSPKSTVHINRRLDLIAEIIRQHDLRLSISLVASSDNKADELSRVAFDISKWLTPRPLPSYLSALIPVLGGEDCWWPAVEELQEAQEAEGENLPNGVEKGQDDLLCYEGRPYLPKAIRDRVILRAHEAHLHIGLPATVAVLKKYYGFPNIEKDVADVLNRCPSEVCQRERQRPVKIDVSSPRRLSTAPWVLCAADITYIDRIPVLCVVDEYSRYADARVLSDESSNTIFANLMAVFTRSSMGYPRFLRTDRAPNLLALRERLASLSIRLVPTSGYRPTANSVVERFHGTLRRRLMFVSSSLDLRSRIEKAISVYNIVPNATTRQSPIDRLLGREVRCGPGVPAKVEPPEGQAPFSPGALVWLLKPREERRQGARFYSDIFRVLHSTPHASRLIRRNGSGQEITATNDRLVSYRGSEEDQESVYESSSSVISDLTLSEDFGSVANEQEIPQEDVHLEVEDDDNEQVLDLRLPEDFGYQQVEEAAQPEIPSPRPVRHRHEPRRFSPGGDPREASFDHEGYPI</sequence>
<evidence type="ECO:0000313" key="3">
    <source>
        <dbReference type="EMBL" id="KAF4679184.1"/>
    </source>
</evidence>
<gene>
    <name evidence="3" type="ORF">FOZ60_015390</name>
</gene>
<dbReference type="InterPro" id="IPR001584">
    <property type="entry name" value="Integrase_cat-core"/>
</dbReference>
<dbReference type="Proteomes" id="UP000541610">
    <property type="component" value="Unassembled WGS sequence"/>
</dbReference>
<dbReference type="GO" id="GO:0015074">
    <property type="term" value="P:DNA integration"/>
    <property type="evidence" value="ECO:0007669"/>
    <property type="project" value="InterPro"/>
</dbReference>
<dbReference type="OrthoDB" id="775972at2759"/>